<evidence type="ECO:0000256" key="1">
    <source>
        <dbReference type="ARBA" id="ARBA00004141"/>
    </source>
</evidence>
<evidence type="ECO:0000256" key="2">
    <source>
        <dbReference type="ARBA" id="ARBA00022448"/>
    </source>
</evidence>
<feature type="transmembrane region" description="Helical" evidence="7">
    <location>
        <begin position="448"/>
        <end position="469"/>
    </location>
</feature>
<evidence type="ECO:0000256" key="3">
    <source>
        <dbReference type="ARBA" id="ARBA00022692"/>
    </source>
</evidence>
<accession>A0A9P4QSM5</accession>
<name>A0A9P4QSM5_9PLEO</name>
<feature type="transmembrane region" description="Helical" evidence="7">
    <location>
        <begin position="95"/>
        <end position="113"/>
    </location>
</feature>
<reference evidence="9" key="1">
    <citation type="journal article" date="2020" name="Stud. Mycol.">
        <title>101 Dothideomycetes genomes: a test case for predicting lifestyles and emergence of pathogens.</title>
        <authorList>
            <person name="Haridas S."/>
            <person name="Albert R."/>
            <person name="Binder M."/>
            <person name="Bloem J."/>
            <person name="Labutti K."/>
            <person name="Salamov A."/>
            <person name="Andreopoulos B."/>
            <person name="Baker S."/>
            <person name="Barry K."/>
            <person name="Bills G."/>
            <person name="Bluhm B."/>
            <person name="Cannon C."/>
            <person name="Castanera R."/>
            <person name="Culley D."/>
            <person name="Daum C."/>
            <person name="Ezra D."/>
            <person name="Gonzalez J."/>
            <person name="Henrissat B."/>
            <person name="Kuo A."/>
            <person name="Liang C."/>
            <person name="Lipzen A."/>
            <person name="Lutzoni F."/>
            <person name="Magnuson J."/>
            <person name="Mondo S."/>
            <person name="Nolan M."/>
            <person name="Ohm R."/>
            <person name="Pangilinan J."/>
            <person name="Park H.-J."/>
            <person name="Ramirez L."/>
            <person name="Alfaro M."/>
            <person name="Sun H."/>
            <person name="Tritt A."/>
            <person name="Yoshinaga Y."/>
            <person name="Zwiers L.-H."/>
            <person name="Turgeon B."/>
            <person name="Goodwin S."/>
            <person name="Spatafora J."/>
            <person name="Crous P."/>
            <person name="Grigoriev I."/>
        </authorList>
    </citation>
    <scope>NUCLEOTIDE SEQUENCE</scope>
    <source>
        <strain evidence="9">CBS 125425</strain>
    </source>
</reference>
<dbReference type="GO" id="GO:0016020">
    <property type="term" value="C:membrane"/>
    <property type="evidence" value="ECO:0007669"/>
    <property type="project" value="UniProtKB-SubCell"/>
</dbReference>
<dbReference type="Pfam" id="PF07690">
    <property type="entry name" value="MFS_1"/>
    <property type="match status" value="1"/>
</dbReference>
<evidence type="ECO:0000256" key="4">
    <source>
        <dbReference type="ARBA" id="ARBA00022989"/>
    </source>
</evidence>
<keyword evidence="10" id="KW-1185">Reference proteome</keyword>
<dbReference type="PANTHER" id="PTHR43791">
    <property type="entry name" value="PERMEASE-RELATED"/>
    <property type="match status" value="1"/>
</dbReference>
<feature type="transmembrane region" description="Helical" evidence="7">
    <location>
        <begin position="125"/>
        <end position="147"/>
    </location>
</feature>
<keyword evidence="4 7" id="KW-1133">Transmembrane helix</keyword>
<keyword evidence="3 7" id="KW-0812">Transmembrane</keyword>
<feature type="transmembrane region" description="Helical" evidence="7">
    <location>
        <begin position="186"/>
        <end position="206"/>
    </location>
</feature>
<evidence type="ECO:0000256" key="6">
    <source>
        <dbReference type="ARBA" id="ARBA00037968"/>
    </source>
</evidence>
<dbReference type="EMBL" id="ML996219">
    <property type="protein sequence ID" value="KAF2730354.1"/>
    <property type="molecule type" value="Genomic_DNA"/>
</dbReference>
<comment type="similarity">
    <text evidence="6">Belongs to the major facilitator superfamily. Allantoate permease family.</text>
</comment>
<dbReference type="GO" id="GO:0022857">
    <property type="term" value="F:transmembrane transporter activity"/>
    <property type="evidence" value="ECO:0007669"/>
    <property type="project" value="InterPro"/>
</dbReference>
<dbReference type="OrthoDB" id="6730379at2759"/>
<dbReference type="AlphaFoldDB" id="A0A9P4QSM5"/>
<protein>
    <submittedName>
        <fullName evidence="9">MFS general substrate transporter</fullName>
    </submittedName>
</protein>
<dbReference type="PROSITE" id="PS50850">
    <property type="entry name" value="MFS"/>
    <property type="match status" value="1"/>
</dbReference>
<evidence type="ECO:0000259" key="8">
    <source>
        <dbReference type="PROSITE" id="PS50850"/>
    </source>
</evidence>
<evidence type="ECO:0000313" key="9">
    <source>
        <dbReference type="EMBL" id="KAF2730354.1"/>
    </source>
</evidence>
<feature type="transmembrane region" description="Helical" evidence="7">
    <location>
        <begin position="218"/>
        <end position="239"/>
    </location>
</feature>
<proteinExistence type="inferred from homology"/>
<dbReference type="SUPFAM" id="SSF103473">
    <property type="entry name" value="MFS general substrate transporter"/>
    <property type="match status" value="1"/>
</dbReference>
<feature type="domain" description="Major facilitator superfamily (MFS) profile" evidence="8">
    <location>
        <begin position="58"/>
        <end position="476"/>
    </location>
</feature>
<evidence type="ECO:0000256" key="5">
    <source>
        <dbReference type="ARBA" id="ARBA00023136"/>
    </source>
</evidence>
<keyword evidence="5 7" id="KW-0472">Membrane</keyword>
<dbReference type="InterPro" id="IPR036259">
    <property type="entry name" value="MFS_trans_sf"/>
</dbReference>
<keyword evidence="2" id="KW-0813">Transport</keyword>
<feature type="transmembrane region" description="Helical" evidence="7">
    <location>
        <begin position="380"/>
        <end position="404"/>
    </location>
</feature>
<sequence length="511" mass="56742">MAGTPKEADVTKAEIDHIETEKTDLKNGDEALDFLDGHAEDIGEEEAAAVLKKIDWYLMPVLIIVNCIQLVDKNTLGAAATYGLIDQAKLKGSQYSLLVTLFYIGYMVAEYPANYLMQKLPTGKFLTINFILWGVVLACTGAATSFPGLAAGRFLLGVFEAPINPGLVVITSSWWKTSEQARRVGIWYSATGGLTVAITMAFYGIAHIENTNMFPYQWVFIIFGLLTAVIGISLCWVLPDSPTTCRFLNERERIVAIQRVKDNNTGIKNKEHKRYQIWEALKDVKVWLLTAGVFFQNMTNTLQNSFNGLIIKGLGFNTHQAVLLTLPVGIVFLVSCLGVTWILGTRWGQGKRCFAAMLMYVPGVISTVILYAVPVQKSTIGVLLFALYFLNVISTCPSIMYSLLASNIAGYTKKSVVNSMFFVSYSLGNIISPQAFLQRESPRYTTGVAVTLASFCTNILVFGALYINYAMANRTRDKEAVDQPEMTEDEKLRQAFSDMTDKENRNMRYAT</sequence>
<evidence type="ECO:0000313" key="10">
    <source>
        <dbReference type="Proteomes" id="UP000799444"/>
    </source>
</evidence>
<dbReference type="Proteomes" id="UP000799444">
    <property type="component" value="Unassembled WGS sequence"/>
</dbReference>
<evidence type="ECO:0000256" key="7">
    <source>
        <dbReference type="SAM" id="Phobius"/>
    </source>
</evidence>
<feature type="transmembrane region" description="Helical" evidence="7">
    <location>
        <begin position="355"/>
        <end position="374"/>
    </location>
</feature>
<organism evidence="9 10">
    <name type="scientific">Polyplosphaeria fusca</name>
    <dbReference type="NCBI Taxonomy" id="682080"/>
    <lineage>
        <taxon>Eukaryota</taxon>
        <taxon>Fungi</taxon>
        <taxon>Dikarya</taxon>
        <taxon>Ascomycota</taxon>
        <taxon>Pezizomycotina</taxon>
        <taxon>Dothideomycetes</taxon>
        <taxon>Pleosporomycetidae</taxon>
        <taxon>Pleosporales</taxon>
        <taxon>Tetraplosphaeriaceae</taxon>
        <taxon>Polyplosphaeria</taxon>
    </lineage>
</organism>
<dbReference type="FunFam" id="1.20.1250.20:FF:000064">
    <property type="entry name" value="MFS allantoate transporter"/>
    <property type="match status" value="1"/>
</dbReference>
<feature type="transmembrane region" description="Helical" evidence="7">
    <location>
        <begin position="321"/>
        <end position="343"/>
    </location>
</feature>
<gene>
    <name evidence="9" type="ORF">EJ04DRAFT_586362</name>
</gene>
<dbReference type="PANTHER" id="PTHR43791:SF70">
    <property type="entry name" value="MAJOR FACILITATOR SUPERFAMILY (MFS) PROFILE DOMAIN-CONTAINING PROTEIN"/>
    <property type="match status" value="1"/>
</dbReference>
<comment type="caution">
    <text evidence="9">The sequence shown here is derived from an EMBL/GenBank/DDBJ whole genome shotgun (WGS) entry which is preliminary data.</text>
</comment>
<dbReference type="InterPro" id="IPR020846">
    <property type="entry name" value="MFS_dom"/>
</dbReference>
<comment type="subcellular location">
    <subcellularLocation>
        <location evidence="1">Membrane</location>
        <topology evidence="1">Multi-pass membrane protein</topology>
    </subcellularLocation>
</comment>
<dbReference type="Gene3D" id="1.20.1250.20">
    <property type="entry name" value="MFS general substrate transporter like domains"/>
    <property type="match status" value="2"/>
</dbReference>
<dbReference type="InterPro" id="IPR011701">
    <property type="entry name" value="MFS"/>
</dbReference>